<dbReference type="InterPro" id="IPR009671">
    <property type="entry name" value="RraB_dom"/>
</dbReference>
<accession>A0A839SA24</accession>
<dbReference type="Proteomes" id="UP000539265">
    <property type="component" value="Unassembled WGS sequence"/>
</dbReference>
<dbReference type="Gene3D" id="3.30.70.970">
    <property type="entry name" value="RraB-like"/>
    <property type="match status" value="1"/>
</dbReference>
<dbReference type="RefSeq" id="WP_096356529.1">
    <property type="nucleotide sequence ID" value="NZ_AP017313.1"/>
</dbReference>
<organism evidence="2 3">
    <name type="scientific">Mucilaginibacter gotjawali</name>
    <dbReference type="NCBI Taxonomy" id="1550579"/>
    <lineage>
        <taxon>Bacteria</taxon>
        <taxon>Pseudomonadati</taxon>
        <taxon>Bacteroidota</taxon>
        <taxon>Sphingobacteriia</taxon>
        <taxon>Sphingobacteriales</taxon>
        <taxon>Sphingobacteriaceae</taxon>
        <taxon>Mucilaginibacter</taxon>
    </lineage>
</organism>
<name>A0A839SA24_9SPHI</name>
<feature type="domain" description="Regulator of ribonuclease activity B" evidence="1">
    <location>
        <begin position="44"/>
        <end position="129"/>
    </location>
</feature>
<evidence type="ECO:0000259" key="1">
    <source>
        <dbReference type="Pfam" id="PF06877"/>
    </source>
</evidence>
<keyword evidence="3" id="KW-1185">Reference proteome</keyword>
<evidence type="ECO:0000313" key="3">
    <source>
        <dbReference type="Proteomes" id="UP000539265"/>
    </source>
</evidence>
<sequence>MGLFSFLKNNGNGQFVSAPAFENQVAKQMQMTPLTMKELRKLDVTEDKELKLEYFFYTNTAQKASVFAQELEKLKYEVKSGQSAGDKKLFIITGWTTKMKMDDVTVSNWTTKMCELGFNFDCEFDGWGTTPDQ</sequence>
<dbReference type="Pfam" id="PF06877">
    <property type="entry name" value="RraB"/>
    <property type="match status" value="1"/>
</dbReference>
<reference evidence="2" key="1">
    <citation type="submission" date="2020-08" db="EMBL/GenBank/DDBJ databases">
        <title>Genomic Encyclopedia of Type Strains, Phase III (KMG-III): the genomes of soil and plant-associated and newly described type strains.</title>
        <authorList>
            <person name="Whitman W."/>
        </authorList>
    </citation>
    <scope>NUCLEOTIDE SEQUENCE [LARGE SCALE GENOMIC DNA]</scope>
    <source>
        <strain evidence="2">CECT 8628</strain>
    </source>
</reference>
<dbReference type="OrthoDB" id="1359268at2"/>
<evidence type="ECO:0000313" key="2">
    <source>
        <dbReference type="EMBL" id="MBB3054686.1"/>
    </source>
</evidence>
<proteinExistence type="predicted"/>
<dbReference type="SUPFAM" id="SSF89946">
    <property type="entry name" value="Hypothetical protein VC0424"/>
    <property type="match status" value="1"/>
</dbReference>
<protein>
    <submittedName>
        <fullName evidence="2">Regulator of RNase E activity RraB</fullName>
    </submittedName>
</protein>
<dbReference type="AlphaFoldDB" id="A0A839SA24"/>
<dbReference type="InterPro" id="IPR036701">
    <property type="entry name" value="RraB-like_sf"/>
</dbReference>
<gene>
    <name evidence="2" type="ORF">FHS11_001096</name>
</gene>
<comment type="caution">
    <text evidence="2">The sequence shown here is derived from an EMBL/GenBank/DDBJ whole genome shotgun (WGS) entry which is preliminary data.</text>
</comment>
<dbReference type="EMBL" id="JACHWX010000002">
    <property type="protein sequence ID" value="MBB3054686.1"/>
    <property type="molecule type" value="Genomic_DNA"/>
</dbReference>